<reference evidence="2 3" key="1">
    <citation type="journal article" date="2016" name="Appl. Environ. Microbiol.">
        <title>Lack of Overt Genome Reduction in the Bryostatin-Producing Bryozoan Symbiont "Candidatus Endobugula sertula".</title>
        <authorList>
            <person name="Miller I.J."/>
            <person name="Vanee N."/>
            <person name="Fong S.S."/>
            <person name="Lim-Fong G.E."/>
            <person name="Kwan J.C."/>
        </authorList>
    </citation>
    <scope>NUCLEOTIDE SEQUENCE [LARGE SCALE GENOMIC DNA]</scope>
    <source>
        <strain evidence="2">AB1-4</strain>
    </source>
</reference>
<dbReference type="EMBL" id="MDLC01000018">
    <property type="protein sequence ID" value="ODS23885.1"/>
    <property type="molecule type" value="Genomic_DNA"/>
</dbReference>
<dbReference type="PROSITE" id="PS51094">
    <property type="entry name" value="PTS_EIIA_TYPE_2"/>
    <property type="match status" value="1"/>
</dbReference>
<dbReference type="Pfam" id="PF00359">
    <property type="entry name" value="PTS_EIIA_2"/>
    <property type="match status" value="1"/>
</dbReference>
<dbReference type="InterPro" id="IPR016152">
    <property type="entry name" value="PTrfase/Anion_transptr"/>
</dbReference>
<dbReference type="SUPFAM" id="SSF55804">
    <property type="entry name" value="Phoshotransferase/anion transport protein"/>
    <property type="match status" value="1"/>
</dbReference>
<dbReference type="InterPro" id="IPR002178">
    <property type="entry name" value="PTS_EIIA_type-2_dom"/>
</dbReference>
<evidence type="ECO:0000313" key="3">
    <source>
        <dbReference type="Proteomes" id="UP000242502"/>
    </source>
</evidence>
<dbReference type="PANTHER" id="PTHR47738:SF1">
    <property type="entry name" value="NITROGEN REGULATORY PROTEIN"/>
    <property type="match status" value="1"/>
</dbReference>
<sequence length="147" mass="16279">MNIASLLSPKSVLCKHSSSSKKRLLEDMAEYICKQYTELDSNTVFRALISREKLGSTSIGNGIAIPHCRIPQCNKTIGMLVTLDQGIEFNAIDNQNVDIIFTLLVPEGANDKHLQTLACIAETLSNDVILNNIRHAQQSEELLQVLQ</sequence>
<evidence type="ECO:0000313" key="2">
    <source>
        <dbReference type="EMBL" id="ODS23885.1"/>
    </source>
</evidence>
<proteinExistence type="predicted"/>
<dbReference type="STRING" id="62101.AB835_06545"/>
<evidence type="ECO:0000259" key="1">
    <source>
        <dbReference type="PROSITE" id="PS51094"/>
    </source>
</evidence>
<dbReference type="PANTHER" id="PTHR47738">
    <property type="entry name" value="PTS SYSTEM FRUCTOSE-LIKE EIIA COMPONENT-RELATED"/>
    <property type="match status" value="1"/>
</dbReference>
<dbReference type="GO" id="GO:0030295">
    <property type="term" value="F:protein kinase activator activity"/>
    <property type="evidence" value="ECO:0007669"/>
    <property type="project" value="TreeGrafter"/>
</dbReference>
<dbReference type="CDD" id="cd00211">
    <property type="entry name" value="PTS_IIA_fru"/>
    <property type="match status" value="1"/>
</dbReference>
<comment type="caution">
    <text evidence="2">The sequence shown here is derived from an EMBL/GenBank/DDBJ whole genome shotgun (WGS) entry which is preliminary data.</text>
</comment>
<dbReference type="Gene3D" id="3.40.930.10">
    <property type="entry name" value="Mannitol-specific EII, Chain A"/>
    <property type="match status" value="1"/>
</dbReference>
<feature type="domain" description="PTS EIIA type-2" evidence="1">
    <location>
        <begin position="5"/>
        <end position="147"/>
    </location>
</feature>
<gene>
    <name evidence="2" type="ORF">AB835_06545</name>
</gene>
<name>A0A1D2QQM0_9GAMM</name>
<protein>
    <submittedName>
        <fullName evidence="2">PTS fructose transporter subunit IIA</fullName>
    </submittedName>
</protein>
<organism evidence="2 3">
    <name type="scientific">Candidatus Endobugula sertula</name>
    <name type="common">Bugula neritina bacterial symbiont</name>
    <dbReference type="NCBI Taxonomy" id="62101"/>
    <lineage>
        <taxon>Bacteria</taxon>
        <taxon>Pseudomonadati</taxon>
        <taxon>Pseudomonadota</taxon>
        <taxon>Gammaproteobacteria</taxon>
        <taxon>Cellvibrionales</taxon>
        <taxon>Cellvibrionaceae</taxon>
        <taxon>Candidatus Endobugula</taxon>
    </lineage>
</organism>
<dbReference type="AlphaFoldDB" id="A0A1D2QQM0"/>
<accession>A0A1D2QQM0</accession>
<dbReference type="InterPro" id="IPR051541">
    <property type="entry name" value="PTS_SugarTrans_NitroReg"/>
</dbReference>
<dbReference type="Proteomes" id="UP000242502">
    <property type="component" value="Unassembled WGS sequence"/>
</dbReference>